<dbReference type="PANTHER" id="PTHR16119">
    <property type="entry name" value="TRANSMEMBRANE PROTEIN 144"/>
    <property type="match status" value="1"/>
</dbReference>
<feature type="transmembrane region" description="Helical" evidence="8">
    <location>
        <begin position="423"/>
        <end position="445"/>
    </location>
</feature>
<evidence type="ECO:0000256" key="8">
    <source>
        <dbReference type="SAM" id="Phobius"/>
    </source>
</evidence>
<dbReference type="InterPro" id="IPR011010">
    <property type="entry name" value="DNA_brk_join_enz"/>
</dbReference>
<evidence type="ECO:0000256" key="1">
    <source>
        <dbReference type="ARBA" id="ARBA00004141"/>
    </source>
</evidence>
<dbReference type="Gene3D" id="1.10.443.10">
    <property type="entry name" value="Intergrase catalytic core"/>
    <property type="match status" value="1"/>
</dbReference>
<feature type="transmembrane region" description="Helical" evidence="8">
    <location>
        <begin position="149"/>
        <end position="166"/>
    </location>
</feature>
<feature type="region of interest" description="Disordered" evidence="7">
    <location>
        <begin position="501"/>
        <end position="535"/>
    </location>
</feature>
<keyword evidence="3 8" id="KW-1133">Transmembrane helix</keyword>
<evidence type="ECO:0000313" key="11">
    <source>
        <dbReference type="Proteomes" id="UP001189429"/>
    </source>
</evidence>
<dbReference type="PROSITE" id="PS51898">
    <property type="entry name" value="TYR_RECOMBINASE"/>
    <property type="match status" value="1"/>
</dbReference>
<evidence type="ECO:0000313" key="10">
    <source>
        <dbReference type="EMBL" id="CAK0806603.1"/>
    </source>
</evidence>
<sequence>MAASFDGLSFFFSLIGSISMGSNPVPMKAPSVLQAGVHPLVFQCYKSFWVFALGLAFILVNLLRERPAYRFTCWGILGAAVWVPSGVATIAAVPRLGVGVTVVLNTGTSACLQFLPGRGGHLSAGRAPPGSLPGLFCGGPHGASGYALAPYYLLAVVLGMAGLVLAPTLRRLGSLSVADDETDAAPLRGQPGEGAAGGAPRARQMGASILLALLAGVFSAVQFAVITVSAASGDLQCQSDYSRCPDWFKDEFDAFGSYMVTFGLGAGSVTALYLGLFASAQRVAGGPLPQSHFGVMKVPGSIAGCCWVAGNVFQSAAVNRGGSSVFGPANQGPTFGVPTITSGAWGLLYYREVRAPVRIVCWVLSAVWTFVFVILLGQEKAPSVLQAGVHPLIFQCYKSFWVFALGLVFILVNLLRERPAYRFTYWGILGAAAWIPSGLATIAAVPRLGVGMTVVINTGASACLQHGTSGYVLAPYYLLAVVLGMAGLVLAPTLRCGRAGPAKRTPAAGSPGARPAADDDEGDAAPLRDQPDEGVVGGAPRAWQMGVGILLAFLAGVFSALQFAVITISQRCETEPAECHRACNANGSRLAASLRPKRFFSGRRMGDFGWATFSKASTFEAASSGLQVSPCALALSTSANACLSETRVWGAPVPLGAAVVAGGLGVLLGVLAVLLVQVTVCTCLVSVRIGLWGLWKAAPAPPRAERPEQLAPVVDAPVQAGDVVFLDYGEAEEPWHERLILASLGEARYLVLTPDEDMYEEEIDTRSVADFRQAGPRGGLPAGLGAAKGQPVYRFTERPRGAALQSWIDAAEEQAVELRAARGLAEEPEPPPLADGGAPSGAGAAGSGSTGERADWVCVVPEGDVKRGAVYSLPDSLDTPSEDFVAFGQHGLYDLGRRGKSAVLVRLAPGETADEALRTFVATAVPDAVGGARTPPPAEDARALAIKRDAAGRRFRDLKSVADSSERCEFEDWALSGPRTALYVVKEIAKQSGGPVQRHTTWKHENKLNDDEHSVVAHEMLSEILELACTYDQVDVANLASMEALARHLQFLEHKVKKKKETIKDFDSQDYYLGRTRRTGGAIISPELLKWVAESAARDSAILKEERKAAEEPLERMVPRDLLPLPLVPVPPARGARALPRRSAQRIGRRSAVGRRVNDCIAALNNLYGEGDFCSKARPSEAQFSAVDMLWQPVSGDKPPDDAPSPEAALVELLGMGSLGYGPDGPTVVAPCDRGLVSWPESAGCVGLLEVLPEPDRQEVIDGKNSMMLRAEEVRPGATKVYWDKTLQSDADEYQRFVQDLLARDMVELRTRRDFEVGVFFAKKKSGRLRLIVDARAVNQALKRPPTIHMASTAALVNMEVEDGAQLEFSIQDIADCFYQFRVPDYMVPWFGMRPLRARQLGVKVVDGLAVSGGAWVYPCLRVLPMGFAWAMRWTQQAHRELLRRGGLGGIESELVDRQIAPSVDSPQVPRVVYVDNEIFVSSRPGAARGARRQAAKVMTEAGLPLHEVEESKTVVEALGLELDGLKLRARLARAKRWRLGLGTQELANALHLMPLLAVQFDLPWSGRVACSDATLRGYAVQEADMEPPAVREVLTPWAPKVYIMCTQLCLYGFLKASVVPLVVKCFGIYLWLRLLGPLGPLLRAAWARSQASAPPSACPSPCGLSGSGPGILDRAAAAFIDEAARARSVGTGGLTTLEQESITQKTRQDYARRLERFDVLCRTHGLTTGSDVELEEAVVEYMELQFSQGGPSNSGAKLLAAIGHRDPRLHHAGRLLKLPRVARALQGWRRLVPPLTRAPAPWAAVAAIAVALIYLGQRRAALGVVLAADAYLRPGELLTLRADHVVPAQPHAGGDYRFTSLVLRPEEELQSTKTRGFNDSILLDSPARSFLGPLLEQVAFQSQPMELLFPWSGAAFNAMFEEAAALVGLESWELTPYILRHSGPSHDWLTKARSLEAIKRRGRWASDLSVRRYEKGSRVMRRLASLDRGRQLLLAEADRLLEGALKDGRINGFARLLQDVGLGSGDPECQSDYSRCPDWFKDEFDAFGSYIMVTFGIGAGSVTALYLGLFAGAQRVAGRPLPESHFGVLRVLGSIAGCCWVAGNVFQSAAVNRGGSSVFGPANQAMQLMPTITSGAWGLLYYREVRAPVRIVCWVLSAIWTFVFVLLLGQEKV</sequence>
<keyword evidence="11" id="KW-1185">Reference proteome</keyword>
<evidence type="ECO:0000256" key="7">
    <source>
        <dbReference type="SAM" id="MobiDB-lite"/>
    </source>
</evidence>
<dbReference type="Proteomes" id="UP001189429">
    <property type="component" value="Unassembled WGS sequence"/>
</dbReference>
<name>A0ABN9QNM7_9DINO</name>
<evidence type="ECO:0000256" key="5">
    <source>
        <dbReference type="ARBA" id="ARBA00023172"/>
    </source>
</evidence>
<evidence type="ECO:0000256" key="2">
    <source>
        <dbReference type="ARBA" id="ARBA00022692"/>
    </source>
</evidence>
<organism evidence="10 11">
    <name type="scientific">Prorocentrum cordatum</name>
    <dbReference type="NCBI Taxonomy" id="2364126"/>
    <lineage>
        <taxon>Eukaryota</taxon>
        <taxon>Sar</taxon>
        <taxon>Alveolata</taxon>
        <taxon>Dinophyceae</taxon>
        <taxon>Prorocentrales</taxon>
        <taxon>Prorocentraceae</taxon>
        <taxon>Prorocentrum</taxon>
    </lineage>
</organism>
<feature type="transmembrane region" description="Helical" evidence="8">
    <location>
        <begin position="255"/>
        <end position="276"/>
    </location>
</feature>
<evidence type="ECO:0000256" key="4">
    <source>
        <dbReference type="ARBA" id="ARBA00023136"/>
    </source>
</evidence>
<feature type="region of interest" description="Disordered" evidence="7">
    <location>
        <begin position="825"/>
        <end position="852"/>
    </location>
</feature>
<dbReference type="Gene3D" id="3.10.10.10">
    <property type="entry name" value="HIV Type 1 Reverse Transcriptase, subunit A, domain 1"/>
    <property type="match status" value="1"/>
</dbReference>
<proteinExistence type="predicted"/>
<dbReference type="InterPro" id="IPR010651">
    <property type="entry name" value="Sugar_transport"/>
</dbReference>
<feature type="transmembrane region" description="Helical" evidence="8">
    <location>
        <begin position="359"/>
        <end position="377"/>
    </location>
</feature>
<feature type="transmembrane region" description="Helical" evidence="8">
    <location>
        <begin position="547"/>
        <end position="568"/>
    </location>
</feature>
<feature type="coiled-coil region" evidence="6">
    <location>
        <begin position="1042"/>
        <end position="1069"/>
    </location>
</feature>
<protein>
    <recommendedName>
        <fullName evidence="9">Tyr recombinase domain-containing protein</fullName>
    </recommendedName>
</protein>
<evidence type="ECO:0000256" key="3">
    <source>
        <dbReference type="ARBA" id="ARBA00022989"/>
    </source>
</evidence>
<keyword evidence="5" id="KW-0233">DNA recombination</keyword>
<evidence type="ECO:0000259" key="9">
    <source>
        <dbReference type="PROSITE" id="PS51898"/>
    </source>
</evidence>
<dbReference type="InterPro" id="IPR043502">
    <property type="entry name" value="DNA/RNA_pol_sf"/>
</dbReference>
<reference evidence="10" key="1">
    <citation type="submission" date="2023-10" db="EMBL/GenBank/DDBJ databases">
        <authorList>
            <person name="Chen Y."/>
            <person name="Shah S."/>
            <person name="Dougan E. K."/>
            <person name="Thang M."/>
            <person name="Chan C."/>
        </authorList>
    </citation>
    <scope>NUCLEOTIDE SEQUENCE [LARGE SCALE GENOMIC DNA]</scope>
</reference>
<feature type="transmembrane region" description="Helical" evidence="8">
    <location>
        <begin position="2051"/>
        <end position="2074"/>
    </location>
</feature>
<comment type="subcellular location">
    <subcellularLocation>
        <location evidence="1">Membrane</location>
        <topology evidence="1">Multi-pass membrane protein</topology>
    </subcellularLocation>
</comment>
<accession>A0ABN9QNM7</accession>
<dbReference type="SUPFAM" id="SSF56672">
    <property type="entry name" value="DNA/RNA polymerases"/>
    <property type="match status" value="1"/>
</dbReference>
<feature type="compositionally biased region" description="Gly residues" evidence="7">
    <location>
        <begin position="838"/>
        <end position="849"/>
    </location>
</feature>
<feature type="transmembrane region" description="Helical" evidence="8">
    <location>
        <begin position="2150"/>
        <end position="2170"/>
    </location>
</feature>
<keyword evidence="4 8" id="KW-0472">Membrane</keyword>
<feature type="transmembrane region" description="Helical" evidence="8">
    <location>
        <begin position="209"/>
        <end position="231"/>
    </location>
</feature>
<dbReference type="SUPFAM" id="SSF56349">
    <property type="entry name" value="DNA breaking-rejoining enzymes"/>
    <property type="match status" value="1"/>
</dbReference>
<feature type="domain" description="Tyr recombinase" evidence="9">
    <location>
        <begin position="1791"/>
        <end position="1989"/>
    </location>
</feature>
<feature type="transmembrane region" description="Helical" evidence="8">
    <location>
        <begin position="45"/>
        <end position="64"/>
    </location>
</feature>
<keyword evidence="6" id="KW-0175">Coiled coil</keyword>
<dbReference type="PANTHER" id="PTHR16119:SF17">
    <property type="entry name" value="TRANSMEMBRANE PROTEIN 144"/>
    <property type="match status" value="1"/>
</dbReference>
<dbReference type="InterPro" id="IPR002104">
    <property type="entry name" value="Integrase_catalytic"/>
</dbReference>
<feature type="compositionally biased region" description="Low complexity" evidence="7">
    <location>
        <begin position="506"/>
        <end position="515"/>
    </location>
</feature>
<evidence type="ECO:0000256" key="6">
    <source>
        <dbReference type="SAM" id="Coils"/>
    </source>
</evidence>
<dbReference type="InterPro" id="IPR013762">
    <property type="entry name" value="Integrase-like_cat_sf"/>
</dbReference>
<gene>
    <name evidence="10" type="ORF">PCOR1329_LOCUS12763</name>
</gene>
<feature type="transmembrane region" description="Helical" evidence="8">
    <location>
        <begin position="397"/>
        <end position="416"/>
    </location>
</feature>
<feature type="transmembrane region" description="Helical" evidence="8">
    <location>
        <begin position="2086"/>
        <end position="2106"/>
    </location>
</feature>
<comment type="caution">
    <text evidence="10">The sequence shown here is derived from an EMBL/GenBank/DDBJ whole genome shotgun (WGS) entry which is preliminary data.</text>
</comment>
<keyword evidence="2 8" id="KW-0812">Transmembrane</keyword>
<feature type="transmembrane region" description="Helical" evidence="8">
    <location>
        <begin position="71"/>
        <end position="93"/>
    </location>
</feature>
<dbReference type="EMBL" id="CAUYUJ010003747">
    <property type="protein sequence ID" value="CAK0806603.1"/>
    <property type="molecule type" value="Genomic_DNA"/>
</dbReference>
<feature type="transmembrane region" description="Helical" evidence="8">
    <location>
        <begin position="474"/>
        <end position="494"/>
    </location>
</feature>